<dbReference type="GO" id="GO:0003700">
    <property type="term" value="F:DNA-binding transcription factor activity"/>
    <property type="evidence" value="ECO:0007669"/>
    <property type="project" value="InterPro"/>
</dbReference>
<dbReference type="InterPro" id="IPR000847">
    <property type="entry name" value="LysR_HTH_N"/>
</dbReference>
<evidence type="ECO:0000259" key="5">
    <source>
        <dbReference type="PROSITE" id="PS50931"/>
    </source>
</evidence>
<feature type="domain" description="HTH lysR-type" evidence="5">
    <location>
        <begin position="6"/>
        <end position="63"/>
    </location>
</feature>
<dbReference type="FunFam" id="1.10.10.10:FF:000001">
    <property type="entry name" value="LysR family transcriptional regulator"/>
    <property type="match status" value="1"/>
</dbReference>
<dbReference type="EMBL" id="CADIJM010000007">
    <property type="protein sequence ID" value="CAB3714990.1"/>
    <property type="molecule type" value="Genomic_DNA"/>
</dbReference>
<dbReference type="InterPro" id="IPR058163">
    <property type="entry name" value="LysR-type_TF_proteobact-type"/>
</dbReference>
<comment type="similarity">
    <text evidence="1">Belongs to the LysR transcriptional regulatory family.</text>
</comment>
<keyword evidence="3" id="KW-0238">DNA-binding</keyword>
<dbReference type="SUPFAM" id="SSF46785">
    <property type="entry name" value="Winged helix' DNA-binding domain"/>
    <property type="match status" value="1"/>
</dbReference>
<dbReference type="InterPro" id="IPR036388">
    <property type="entry name" value="WH-like_DNA-bd_sf"/>
</dbReference>
<dbReference type="RefSeq" id="WP_175124211.1">
    <property type="nucleotide sequence ID" value="NZ_CADIJM010000007.1"/>
</dbReference>
<sequence>MNRNVISMQDIHYFVEVAKRGKLSATAAELGLPVATLSRRLTQLEQTLGYKLLNRTTRSVSLTAIGQQYFDQCATHVQAALSAHESIHSGLNHLAGTLRVSVMPGLTMILPAVLKDCAKPIRRSPSRWS</sequence>
<dbReference type="PANTHER" id="PTHR30537">
    <property type="entry name" value="HTH-TYPE TRANSCRIPTIONAL REGULATOR"/>
    <property type="match status" value="1"/>
</dbReference>
<dbReference type="Pfam" id="PF00126">
    <property type="entry name" value="HTH_1"/>
    <property type="match status" value="1"/>
</dbReference>
<keyword evidence="4" id="KW-0804">Transcription</keyword>
<evidence type="ECO:0000313" key="7">
    <source>
        <dbReference type="Proteomes" id="UP000494214"/>
    </source>
</evidence>
<evidence type="ECO:0000256" key="1">
    <source>
        <dbReference type="ARBA" id="ARBA00009437"/>
    </source>
</evidence>
<evidence type="ECO:0000256" key="2">
    <source>
        <dbReference type="ARBA" id="ARBA00023015"/>
    </source>
</evidence>
<protein>
    <submittedName>
        <fullName evidence="6">HTH-type transcriptional regulator GltC</fullName>
    </submittedName>
</protein>
<dbReference type="AlphaFoldDB" id="A0A6S7A7D3"/>
<gene>
    <name evidence="6" type="primary">gltC_8</name>
    <name evidence="6" type="ORF">LMG26690_03434</name>
</gene>
<dbReference type="InterPro" id="IPR036390">
    <property type="entry name" value="WH_DNA-bd_sf"/>
</dbReference>
<evidence type="ECO:0000313" key="6">
    <source>
        <dbReference type="EMBL" id="CAB3714990.1"/>
    </source>
</evidence>
<evidence type="ECO:0000256" key="3">
    <source>
        <dbReference type="ARBA" id="ARBA00023125"/>
    </source>
</evidence>
<reference evidence="6 7" key="1">
    <citation type="submission" date="2020-04" db="EMBL/GenBank/DDBJ databases">
        <authorList>
            <person name="De Canck E."/>
        </authorList>
    </citation>
    <scope>NUCLEOTIDE SEQUENCE [LARGE SCALE GENOMIC DNA]</scope>
    <source>
        <strain evidence="6 7">LMG 26690</strain>
    </source>
</reference>
<evidence type="ECO:0000256" key="4">
    <source>
        <dbReference type="ARBA" id="ARBA00023163"/>
    </source>
</evidence>
<proteinExistence type="inferred from homology"/>
<dbReference type="Gene3D" id="1.10.10.10">
    <property type="entry name" value="Winged helix-like DNA-binding domain superfamily/Winged helix DNA-binding domain"/>
    <property type="match status" value="1"/>
</dbReference>
<keyword evidence="2" id="KW-0805">Transcription regulation</keyword>
<dbReference type="PANTHER" id="PTHR30537:SF5">
    <property type="entry name" value="HTH-TYPE TRANSCRIPTIONAL ACTIVATOR TTDR-RELATED"/>
    <property type="match status" value="1"/>
</dbReference>
<dbReference type="GO" id="GO:0003677">
    <property type="term" value="F:DNA binding"/>
    <property type="evidence" value="ECO:0007669"/>
    <property type="project" value="UniProtKB-KW"/>
</dbReference>
<dbReference type="Proteomes" id="UP000494214">
    <property type="component" value="Unassembled WGS sequence"/>
</dbReference>
<accession>A0A6S7A7D3</accession>
<organism evidence="6 7">
    <name type="scientific">Achromobacter animicus</name>
    <dbReference type="NCBI Taxonomy" id="1389935"/>
    <lineage>
        <taxon>Bacteria</taxon>
        <taxon>Pseudomonadati</taxon>
        <taxon>Pseudomonadota</taxon>
        <taxon>Betaproteobacteria</taxon>
        <taxon>Burkholderiales</taxon>
        <taxon>Alcaligenaceae</taxon>
        <taxon>Achromobacter</taxon>
    </lineage>
</organism>
<dbReference type="PROSITE" id="PS50931">
    <property type="entry name" value="HTH_LYSR"/>
    <property type="match status" value="1"/>
</dbReference>
<keyword evidence="7" id="KW-1185">Reference proteome</keyword>
<name>A0A6S7A7D3_9BURK</name>